<dbReference type="InterPro" id="IPR000835">
    <property type="entry name" value="HTH_MarR-typ"/>
</dbReference>
<dbReference type="Pfam" id="PF01047">
    <property type="entry name" value="MarR"/>
    <property type="match status" value="1"/>
</dbReference>
<sequence>MAEEPRWLTDHERDAWLALAKLMFNLPSALDAQLLRDNHLTLFDYFVLSGLSMAPARTLRLSDLASQISCSLSRLSNVVKRLEQRGLLRRAPDPESPRYTVATLTEDGWDLVVAAAPGHVAAVRHYVIDGLTASQIDVLREVACHVTRQIAETPETAARPR</sequence>
<dbReference type="SMART" id="SM00347">
    <property type="entry name" value="HTH_MARR"/>
    <property type="match status" value="1"/>
</dbReference>
<proteinExistence type="predicted"/>
<keyword evidence="3" id="KW-1185">Reference proteome</keyword>
<reference evidence="2" key="1">
    <citation type="submission" date="2021-01" db="EMBL/GenBank/DDBJ databases">
        <title>Whole genome shotgun sequence of Verrucosispora sediminis NBRC 107745.</title>
        <authorList>
            <person name="Komaki H."/>
            <person name="Tamura T."/>
        </authorList>
    </citation>
    <scope>NUCLEOTIDE SEQUENCE</scope>
    <source>
        <strain evidence="2">NBRC 107745</strain>
    </source>
</reference>
<gene>
    <name evidence="2" type="ORF">Vse01_37410</name>
</gene>
<organism evidence="2 3">
    <name type="scientific">Micromonospora sediminimaris</name>
    <dbReference type="NCBI Taxonomy" id="547162"/>
    <lineage>
        <taxon>Bacteria</taxon>
        <taxon>Bacillati</taxon>
        <taxon>Actinomycetota</taxon>
        <taxon>Actinomycetes</taxon>
        <taxon>Micromonosporales</taxon>
        <taxon>Micromonosporaceae</taxon>
        <taxon>Micromonospora</taxon>
    </lineage>
</organism>
<feature type="domain" description="HTH marR-type" evidence="1">
    <location>
        <begin position="12"/>
        <end position="148"/>
    </location>
</feature>
<dbReference type="PROSITE" id="PS50995">
    <property type="entry name" value="HTH_MARR_2"/>
    <property type="match status" value="1"/>
</dbReference>
<accession>A0A9W5XMA6</accession>
<evidence type="ECO:0000313" key="3">
    <source>
        <dbReference type="Proteomes" id="UP000607311"/>
    </source>
</evidence>
<comment type="caution">
    <text evidence="2">The sequence shown here is derived from an EMBL/GenBank/DDBJ whole genome shotgun (WGS) entry which is preliminary data.</text>
</comment>
<dbReference type="PANTHER" id="PTHR33164">
    <property type="entry name" value="TRANSCRIPTIONAL REGULATOR, MARR FAMILY"/>
    <property type="match status" value="1"/>
</dbReference>
<dbReference type="GO" id="GO:0006950">
    <property type="term" value="P:response to stress"/>
    <property type="evidence" value="ECO:0007669"/>
    <property type="project" value="TreeGrafter"/>
</dbReference>
<dbReference type="InterPro" id="IPR036390">
    <property type="entry name" value="WH_DNA-bd_sf"/>
</dbReference>
<dbReference type="Gene3D" id="1.10.10.10">
    <property type="entry name" value="Winged helix-like DNA-binding domain superfamily/Winged helix DNA-binding domain"/>
    <property type="match status" value="1"/>
</dbReference>
<dbReference type="SUPFAM" id="SSF46785">
    <property type="entry name" value="Winged helix' DNA-binding domain"/>
    <property type="match status" value="1"/>
</dbReference>
<evidence type="ECO:0000313" key="2">
    <source>
        <dbReference type="EMBL" id="GIJ34593.1"/>
    </source>
</evidence>
<name>A0A9W5XMA6_9ACTN</name>
<evidence type="ECO:0000259" key="1">
    <source>
        <dbReference type="PROSITE" id="PS50995"/>
    </source>
</evidence>
<dbReference type="Proteomes" id="UP000607311">
    <property type="component" value="Unassembled WGS sequence"/>
</dbReference>
<dbReference type="InterPro" id="IPR036388">
    <property type="entry name" value="WH-like_DNA-bd_sf"/>
</dbReference>
<dbReference type="InterPro" id="IPR039422">
    <property type="entry name" value="MarR/SlyA-like"/>
</dbReference>
<dbReference type="PANTHER" id="PTHR33164:SF99">
    <property type="entry name" value="MARR FAMILY REGULATORY PROTEIN"/>
    <property type="match status" value="1"/>
</dbReference>
<dbReference type="RefSeq" id="WP_170863567.1">
    <property type="nucleotide sequence ID" value="NZ_BOPD01000022.1"/>
</dbReference>
<dbReference type="GO" id="GO:0003700">
    <property type="term" value="F:DNA-binding transcription factor activity"/>
    <property type="evidence" value="ECO:0007669"/>
    <property type="project" value="InterPro"/>
</dbReference>
<protein>
    <submittedName>
        <fullName evidence="2">MarR family transcriptional regulator</fullName>
    </submittedName>
</protein>
<dbReference type="AlphaFoldDB" id="A0A9W5XMA6"/>
<dbReference type="EMBL" id="BOPD01000022">
    <property type="protein sequence ID" value="GIJ34593.1"/>
    <property type="molecule type" value="Genomic_DNA"/>
</dbReference>